<gene>
    <name evidence="7" type="ORF">CALCODRAFT_512892</name>
</gene>
<evidence type="ECO:0000313" key="7">
    <source>
        <dbReference type="EMBL" id="KZT51126.1"/>
    </source>
</evidence>
<evidence type="ECO:0000256" key="2">
    <source>
        <dbReference type="ARBA" id="ARBA00022771"/>
    </source>
</evidence>
<evidence type="ECO:0000256" key="1">
    <source>
        <dbReference type="ARBA" id="ARBA00022723"/>
    </source>
</evidence>
<dbReference type="AlphaFoldDB" id="A0A165CP13"/>
<feature type="compositionally biased region" description="Acidic residues" evidence="5">
    <location>
        <begin position="400"/>
        <end position="422"/>
    </location>
</feature>
<feature type="region of interest" description="Disordered" evidence="5">
    <location>
        <begin position="1"/>
        <end position="52"/>
    </location>
</feature>
<dbReference type="PROSITE" id="PS00518">
    <property type="entry name" value="ZF_RING_1"/>
    <property type="match status" value="1"/>
</dbReference>
<dbReference type="InParanoid" id="A0A165CP13"/>
<dbReference type="SUPFAM" id="SSF57850">
    <property type="entry name" value="RING/U-box"/>
    <property type="match status" value="1"/>
</dbReference>
<keyword evidence="8" id="KW-1185">Reference proteome</keyword>
<dbReference type="InterPro" id="IPR052256">
    <property type="entry name" value="E3_ubiquitin-ligase_CHFR"/>
</dbReference>
<protein>
    <recommendedName>
        <fullName evidence="6">RING-type domain-containing protein</fullName>
    </recommendedName>
</protein>
<name>A0A165CP13_9BASI</name>
<feature type="region of interest" description="Disordered" evidence="5">
    <location>
        <begin position="339"/>
        <end position="428"/>
    </location>
</feature>
<dbReference type="GO" id="GO:0004842">
    <property type="term" value="F:ubiquitin-protein transferase activity"/>
    <property type="evidence" value="ECO:0007669"/>
    <property type="project" value="TreeGrafter"/>
</dbReference>
<dbReference type="GO" id="GO:0006511">
    <property type="term" value="P:ubiquitin-dependent protein catabolic process"/>
    <property type="evidence" value="ECO:0007669"/>
    <property type="project" value="TreeGrafter"/>
</dbReference>
<dbReference type="PANTHER" id="PTHR16079">
    <property type="entry name" value="UBIQUITIN LIGASE PROTEIN CHFR"/>
    <property type="match status" value="1"/>
</dbReference>
<feature type="domain" description="RING-type" evidence="6">
    <location>
        <begin position="71"/>
        <end position="111"/>
    </location>
</feature>
<evidence type="ECO:0000313" key="8">
    <source>
        <dbReference type="Proteomes" id="UP000076842"/>
    </source>
</evidence>
<feature type="compositionally biased region" description="Pro residues" evidence="5">
    <location>
        <begin position="544"/>
        <end position="554"/>
    </location>
</feature>
<dbReference type="InterPro" id="IPR017907">
    <property type="entry name" value="Znf_RING_CS"/>
</dbReference>
<evidence type="ECO:0000256" key="4">
    <source>
        <dbReference type="PROSITE-ProRule" id="PRU00175"/>
    </source>
</evidence>
<feature type="region of interest" description="Disordered" evidence="5">
    <location>
        <begin position="542"/>
        <end position="562"/>
    </location>
</feature>
<feature type="compositionally biased region" description="Basic and acidic residues" evidence="5">
    <location>
        <begin position="375"/>
        <end position="394"/>
    </location>
</feature>
<evidence type="ECO:0000256" key="5">
    <source>
        <dbReference type="SAM" id="MobiDB-lite"/>
    </source>
</evidence>
<dbReference type="STRING" id="1353952.A0A165CP13"/>
<keyword evidence="3" id="KW-0862">Zinc</keyword>
<dbReference type="Proteomes" id="UP000076842">
    <property type="component" value="Unassembled WGS sequence"/>
</dbReference>
<keyword evidence="1" id="KW-0479">Metal-binding</keyword>
<dbReference type="PROSITE" id="PS50089">
    <property type="entry name" value="ZF_RING_2"/>
    <property type="match status" value="1"/>
</dbReference>
<dbReference type="InterPro" id="IPR013083">
    <property type="entry name" value="Znf_RING/FYVE/PHD"/>
</dbReference>
<dbReference type="SMART" id="SM00184">
    <property type="entry name" value="RING"/>
    <property type="match status" value="2"/>
</dbReference>
<accession>A0A165CP13</accession>
<dbReference type="InterPro" id="IPR001841">
    <property type="entry name" value="Znf_RING"/>
</dbReference>
<dbReference type="EMBL" id="KV424124">
    <property type="protein sequence ID" value="KZT51126.1"/>
    <property type="molecule type" value="Genomic_DNA"/>
</dbReference>
<dbReference type="GO" id="GO:0005634">
    <property type="term" value="C:nucleus"/>
    <property type="evidence" value="ECO:0007669"/>
    <property type="project" value="TreeGrafter"/>
</dbReference>
<reference evidence="7 8" key="1">
    <citation type="journal article" date="2016" name="Mol. Biol. Evol.">
        <title>Comparative Genomics of Early-Diverging Mushroom-Forming Fungi Provides Insights into the Origins of Lignocellulose Decay Capabilities.</title>
        <authorList>
            <person name="Nagy L.G."/>
            <person name="Riley R."/>
            <person name="Tritt A."/>
            <person name="Adam C."/>
            <person name="Daum C."/>
            <person name="Floudas D."/>
            <person name="Sun H."/>
            <person name="Yadav J.S."/>
            <person name="Pangilinan J."/>
            <person name="Larsson K.H."/>
            <person name="Matsuura K."/>
            <person name="Barry K."/>
            <person name="Labutti K."/>
            <person name="Kuo R."/>
            <person name="Ohm R.A."/>
            <person name="Bhattacharya S.S."/>
            <person name="Shirouzu T."/>
            <person name="Yoshinaga Y."/>
            <person name="Martin F.M."/>
            <person name="Grigoriev I.V."/>
            <person name="Hibbett D.S."/>
        </authorList>
    </citation>
    <scope>NUCLEOTIDE SEQUENCE [LARGE SCALE GENOMIC DNA]</scope>
    <source>
        <strain evidence="7 8">HHB12733</strain>
    </source>
</reference>
<dbReference type="GO" id="GO:0016567">
    <property type="term" value="P:protein ubiquitination"/>
    <property type="evidence" value="ECO:0007669"/>
    <property type="project" value="TreeGrafter"/>
</dbReference>
<keyword evidence="2 4" id="KW-0863">Zinc-finger</keyword>
<dbReference type="Gene3D" id="3.30.40.10">
    <property type="entry name" value="Zinc/RING finger domain, C3HC4 (zinc finger)"/>
    <property type="match status" value="1"/>
</dbReference>
<feature type="compositionally biased region" description="Basic and acidic residues" evidence="5">
    <location>
        <begin position="339"/>
        <end position="354"/>
    </location>
</feature>
<dbReference type="OrthoDB" id="1305878at2759"/>
<dbReference type="Pfam" id="PF13923">
    <property type="entry name" value="zf-C3HC4_2"/>
    <property type="match status" value="1"/>
</dbReference>
<feature type="compositionally biased region" description="Low complexity" evidence="5">
    <location>
        <begin position="29"/>
        <end position="49"/>
    </location>
</feature>
<evidence type="ECO:0000259" key="6">
    <source>
        <dbReference type="PROSITE" id="PS50089"/>
    </source>
</evidence>
<dbReference type="PANTHER" id="PTHR16079:SF4">
    <property type="entry name" value="E3 UBIQUITIN-PROTEIN LIGASE CHFR"/>
    <property type="match status" value="1"/>
</dbReference>
<evidence type="ECO:0000256" key="3">
    <source>
        <dbReference type="ARBA" id="ARBA00022833"/>
    </source>
</evidence>
<organism evidence="7 8">
    <name type="scientific">Calocera cornea HHB12733</name>
    <dbReference type="NCBI Taxonomy" id="1353952"/>
    <lineage>
        <taxon>Eukaryota</taxon>
        <taxon>Fungi</taxon>
        <taxon>Dikarya</taxon>
        <taxon>Basidiomycota</taxon>
        <taxon>Agaricomycotina</taxon>
        <taxon>Dacrymycetes</taxon>
        <taxon>Dacrymycetales</taxon>
        <taxon>Dacrymycetaceae</taxon>
        <taxon>Calocera</taxon>
    </lineage>
</organism>
<sequence>MADGDSPLKRQRSITSSEPDVDASRPSKKQALAASASSPLTPGPSSSGSDMLEKQDVGADVLDGLEAELGCACCAGLLYRPAILQPCNHTFCASCVVSWVRNGGTACPTCRSPSDSIHQARFLQGLVDLLIRFRPEAERSAKEREEADAIWLPGQLLPVPPGRPRHVSPPPLPLNLARPCPHCARNNGLGFHCPVPIPDPALVPRDQAWDIEARGAPAGHGFCSGCDELYAVGAPTSMGCSFCRSGYCGYSVAQTCILPRVGSPQMPRHMDTIAKLLECDELYDAFSHNSIEVDLLIDYLHTRSGGLNSVLRSILEYTKAQPEGLAALSFLGMEGIGDLNRHNGMDDDSGSEHESDSDDDEGEPEVHPAPPLPSDDGHDHPTQNANRHGDEHPELPSSESQEEQADMDDDSDNGGSDMDVDDSFIPRQPAGAAPAAISIPATAPVNAAAQAPVAQQPSLLFTRICRDCAEGVFMWGIFDWWIRERRAVDGAIPSEVRAKPDCVNGRRCEQQGDVSHCKEFNHICNPIPLQPVPIISAPERVEPAPQPASLPPSLPTAVPSPHSVHFPPMPSSDPAEQIVEDMLLPSMPPAPAMPALPSMPSALALPTLPILQAQGDVNMDDEAEVERQMEQYLNLEVGVAAGV</sequence>
<proteinExistence type="predicted"/>
<dbReference type="GO" id="GO:0008270">
    <property type="term" value="F:zinc ion binding"/>
    <property type="evidence" value="ECO:0007669"/>
    <property type="project" value="UniProtKB-KW"/>
</dbReference>